<accession>A0ABR3BHC7</accession>
<protein>
    <submittedName>
        <fullName evidence="1">Uncharacterized protein</fullName>
    </submittedName>
</protein>
<name>A0ABR3BHC7_PHYBL</name>
<evidence type="ECO:0000313" key="2">
    <source>
        <dbReference type="Proteomes" id="UP001448207"/>
    </source>
</evidence>
<dbReference type="Proteomes" id="UP001448207">
    <property type="component" value="Unassembled WGS sequence"/>
</dbReference>
<dbReference type="EMBL" id="JBCLYO010000001">
    <property type="protein sequence ID" value="KAL0097576.1"/>
    <property type="molecule type" value="Genomic_DNA"/>
</dbReference>
<evidence type="ECO:0000313" key="1">
    <source>
        <dbReference type="EMBL" id="KAL0097576.1"/>
    </source>
</evidence>
<reference evidence="1 2" key="1">
    <citation type="submission" date="2024-04" db="EMBL/GenBank/DDBJ databases">
        <title>Symmetric and asymmetric DNA N6-adenine methylation regulates different biological responses in Mucorales.</title>
        <authorList>
            <consortium name="Lawrence Berkeley National Laboratory"/>
            <person name="Lax C."/>
            <person name="Mondo S.J."/>
            <person name="Osorio-Concepcion M."/>
            <person name="Muszewska A."/>
            <person name="Corrochano-Luque M."/>
            <person name="Gutierrez G."/>
            <person name="Riley R."/>
            <person name="Lipzen A."/>
            <person name="Guo J."/>
            <person name="Hundley H."/>
            <person name="Amirebrahimi M."/>
            <person name="Ng V."/>
            <person name="Lorenzo-Gutierrez D."/>
            <person name="Binder U."/>
            <person name="Yang J."/>
            <person name="Song Y."/>
            <person name="Canovas D."/>
            <person name="Navarro E."/>
            <person name="Freitag M."/>
            <person name="Gabaldon T."/>
            <person name="Grigoriev I.V."/>
            <person name="Corrochano L.M."/>
            <person name="Nicolas F.E."/>
            <person name="Garre V."/>
        </authorList>
    </citation>
    <scope>NUCLEOTIDE SEQUENCE [LARGE SCALE GENOMIC DNA]</scope>
    <source>
        <strain evidence="1 2">L51</strain>
    </source>
</reference>
<organism evidence="1 2">
    <name type="scientific">Phycomyces blakesleeanus</name>
    <dbReference type="NCBI Taxonomy" id="4837"/>
    <lineage>
        <taxon>Eukaryota</taxon>
        <taxon>Fungi</taxon>
        <taxon>Fungi incertae sedis</taxon>
        <taxon>Mucoromycota</taxon>
        <taxon>Mucoromycotina</taxon>
        <taxon>Mucoromycetes</taxon>
        <taxon>Mucorales</taxon>
        <taxon>Phycomycetaceae</taxon>
        <taxon>Phycomyces</taxon>
    </lineage>
</organism>
<sequence length="171" mass="19674">MWSNYIIYNVFNNELQNDKIEHATLSALKQFPIVHSLSIDSIEQRLECLPSWLWTYPISDFVNTCTKPQTASFCEVSERIFLINHAVLIFKSLGNQTNRLCLNWCKSQLQQQTYQARVMINIGQIDEMALRFVNGFGFDKNGNERLILEVSGGHAANDQKHACDVTRLFTV</sequence>
<keyword evidence="2" id="KW-1185">Reference proteome</keyword>
<comment type="caution">
    <text evidence="1">The sequence shown here is derived from an EMBL/GenBank/DDBJ whole genome shotgun (WGS) entry which is preliminary data.</text>
</comment>
<gene>
    <name evidence="1" type="ORF">J3Q64DRAFT_1817828</name>
</gene>
<proteinExistence type="predicted"/>